<dbReference type="RefSeq" id="WP_201849757.1">
    <property type="nucleotide sequence ID" value="NZ_JABBYC010000042.1"/>
</dbReference>
<dbReference type="PRINTS" id="PR00032">
    <property type="entry name" value="HTHARAC"/>
</dbReference>
<dbReference type="InterPro" id="IPR018060">
    <property type="entry name" value="HTH_AraC"/>
</dbReference>
<evidence type="ECO:0000256" key="4">
    <source>
        <dbReference type="ARBA" id="ARBA00023163"/>
    </source>
</evidence>
<dbReference type="Proteomes" id="UP000675409">
    <property type="component" value="Unassembled WGS sequence"/>
</dbReference>
<dbReference type="CDD" id="cd06986">
    <property type="entry name" value="cupin_MmsR-like_N"/>
    <property type="match status" value="1"/>
</dbReference>
<dbReference type="PROSITE" id="PS00041">
    <property type="entry name" value="HTH_ARAC_FAMILY_1"/>
    <property type="match status" value="1"/>
</dbReference>
<dbReference type="InterPro" id="IPR018062">
    <property type="entry name" value="HTH_AraC-typ_CS"/>
</dbReference>
<dbReference type="InterPro" id="IPR009057">
    <property type="entry name" value="Homeodomain-like_sf"/>
</dbReference>
<dbReference type="PANTHER" id="PTHR46796">
    <property type="entry name" value="HTH-TYPE TRANSCRIPTIONAL ACTIVATOR RHAS-RELATED"/>
    <property type="match status" value="1"/>
</dbReference>
<protein>
    <submittedName>
        <fullName evidence="6">AraC family transcriptional regulator</fullName>
    </submittedName>
</protein>
<dbReference type="InterPro" id="IPR020449">
    <property type="entry name" value="Tscrpt_reg_AraC-type_HTH"/>
</dbReference>
<dbReference type="PROSITE" id="PS01124">
    <property type="entry name" value="HTH_ARAC_FAMILY_2"/>
    <property type="match status" value="1"/>
</dbReference>
<dbReference type="SMART" id="SM00342">
    <property type="entry name" value="HTH_ARAC"/>
    <property type="match status" value="1"/>
</dbReference>
<evidence type="ECO:0000313" key="6">
    <source>
        <dbReference type="EMBL" id="MBL0888048.1"/>
    </source>
</evidence>
<feature type="domain" description="HTH araC/xylS-type" evidence="5">
    <location>
        <begin position="196"/>
        <end position="294"/>
    </location>
</feature>
<proteinExistence type="predicted"/>
<sequence length="296" mass="31978">MDETTISDEDRIRDGFAGQRMVVVPRPVVRETLTQPVTSRLLVTDAGFFPHAARHGRSRPDGAHQHILMVCTDGSGWCRMPGGRHTVERGDAVLIPAGSAHEYAASASDPWTLWWMHVIGIDAAELVQTAHASAAGPVSHLRDPAPVASLISQTVDALDMGTAGGALRAAGAAWHALALVAANRRRVRGPEPSSVERAVEHLRATTPKRTSVEALAALVGLGVSQFSALFREHVGVPPLRYQSDLRMARARELLDTTDQPVAAIARSCGYDDALYFTRQFTRTHGLSPTAFRQRAH</sequence>
<comment type="caution">
    <text evidence="6">The sequence shown here is derived from an EMBL/GenBank/DDBJ whole genome shotgun (WGS) entry which is preliminary data.</text>
</comment>
<evidence type="ECO:0000256" key="3">
    <source>
        <dbReference type="ARBA" id="ARBA00023159"/>
    </source>
</evidence>
<keyword evidence="1" id="KW-0805">Transcription regulation</keyword>
<dbReference type="Pfam" id="PF02311">
    <property type="entry name" value="AraC_binding"/>
    <property type="match status" value="1"/>
</dbReference>
<dbReference type="EMBL" id="JABBYC010000042">
    <property type="protein sequence ID" value="MBL0888048.1"/>
    <property type="molecule type" value="Genomic_DNA"/>
</dbReference>
<dbReference type="InterPro" id="IPR037923">
    <property type="entry name" value="HTH-like"/>
</dbReference>
<organism evidence="6 7">
    <name type="scientific">Myceligenerans indicum</name>
    <dbReference type="NCBI Taxonomy" id="2593663"/>
    <lineage>
        <taxon>Bacteria</taxon>
        <taxon>Bacillati</taxon>
        <taxon>Actinomycetota</taxon>
        <taxon>Actinomycetes</taxon>
        <taxon>Micrococcales</taxon>
        <taxon>Promicromonosporaceae</taxon>
        <taxon>Myceligenerans</taxon>
    </lineage>
</organism>
<dbReference type="PANTHER" id="PTHR46796:SF7">
    <property type="entry name" value="ARAC FAMILY TRANSCRIPTIONAL REGULATOR"/>
    <property type="match status" value="1"/>
</dbReference>
<dbReference type="InterPro" id="IPR003313">
    <property type="entry name" value="AraC-bd"/>
</dbReference>
<dbReference type="Gene3D" id="2.60.120.280">
    <property type="entry name" value="Regulatory protein AraC"/>
    <property type="match status" value="1"/>
</dbReference>
<name>A0ABS1LQJ4_9MICO</name>
<dbReference type="SUPFAM" id="SSF46689">
    <property type="entry name" value="Homeodomain-like"/>
    <property type="match status" value="2"/>
</dbReference>
<evidence type="ECO:0000256" key="1">
    <source>
        <dbReference type="ARBA" id="ARBA00023015"/>
    </source>
</evidence>
<dbReference type="Gene3D" id="1.10.10.60">
    <property type="entry name" value="Homeodomain-like"/>
    <property type="match status" value="2"/>
</dbReference>
<accession>A0ABS1LQJ4</accession>
<evidence type="ECO:0000313" key="7">
    <source>
        <dbReference type="Proteomes" id="UP000675409"/>
    </source>
</evidence>
<gene>
    <name evidence="6" type="ORF">HGK34_17455</name>
</gene>
<reference evidence="6 7" key="1">
    <citation type="journal article" date="2021" name="Arch. Microbiol.">
        <title>Myceligenerans indicum sp. nov., an actinobacterium isolated from mangrove sediment of Sundarbans, India.</title>
        <authorList>
            <person name="Asha K."/>
            <person name="Bhadury P."/>
        </authorList>
    </citation>
    <scope>NUCLEOTIDE SEQUENCE [LARGE SCALE GENOMIC DNA]</scope>
    <source>
        <strain evidence="6 7">I2</strain>
    </source>
</reference>
<dbReference type="Pfam" id="PF12833">
    <property type="entry name" value="HTH_18"/>
    <property type="match status" value="1"/>
</dbReference>
<dbReference type="SUPFAM" id="SSF51215">
    <property type="entry name" value="Regulatory protein AraC"/>
    <property type="match status" value="1"/>
</dbReference>
<dbReference type="InterPro" id="IPR050204">
    <property type="entry name" value="AraC_XylS_family_regulators"/>
</dbReference>
<keyword evidence="4" id="KW-0804">Transcription</keyword>
<evidence type="ECO:0000256" key="2">
    <source>
        <dbReference type="ARBA" id="ARBA00023125"/>
    </source>
</evidence>
<keyword evidence="2" id="KW-0238">DNA-binding</keyword>
<evidence type="ECO:0000259" key="5">
    <source>
        <dbReference type="PROSITE" id="PS01124"/>
    </source>
</evidence>
<keyword evidence="7" id="KW-1185">Reference proteome</keyword>
<keyword evidence="3" id="KW-0010">Activator</keyword>